<proteinExistence type="predicted"/>
<dbReference type="Proteomes" id="UP000323128">
    <property type="component" value="Chromosome"/>
</dbReference>
<accession>A0ACD4UI42</accession>
<protein>
    <submittedName>
        <fullName evidence="1">Uncharacterized protein</fullName>
    </submittedName>
</protein>
<dbReference type="EMBL" id="CP030010">
    <property type="protein sequence ID" value="WLD56172.1"/>
    <property type="molecule type" value="Genomic_DNA"/>
</dbReference>
<reference evidence="1 2" key="1">
    <citation type="journal article" date="2021" name="Front. Microbiol.">
        <title>Comparative Virulence and Genomic Analysis of Streptococcus suis Isolates.</title>
        <authorList>
            <person name="Nicholson T.L."/>
            <person name="Waack U."/>
            <person name="Anderson T.K."/>
            <person name="Bayles D.O."/>
            <person name="Zaia S.R."/>
            <person name="Goertz I."/>
            <person name="Eppinger M."/>
            <person name="Hau S.J."/>
            <person name="Brockmeier S.L."/>
            <person name="Shore S.M."/>
        </authorList>
    </citation>
    <scope>NUCLEOTIDE SEQUENCE [LARGE SCALE GENOMIC DNA]</scope>
    <source>
        <strain evidence="1 2">SRD478</strain>
    </source>
</reference>
<sequence length="153" mass="17376">MNEQDFFEQADKEIEELNRKRAEFMADDTPVEVTDIPKLLKIGKMLRNEDTSLNAYELYKHPEARAKLFAQITEACYMVICQTPSQSEKLNFGQYLEGQFQAILKKVICQTDTQALGELVAVLDLDDKLESQVIRDITFGGLLAKGEPNQIGE</sequence>
<evidence type="ECO:0000313" key="1">
    <source>
        <dbReference type="EMBL" id="WLD56172.1"/>
    </source>
</evidence>
<evidence type="ECO:0000313" key="2">
    <source>
        <dbReference type="Proteomes" id="UP000323128"/>
    </source>
</evidence>
<organism evidence="1 2">
    <name type="scientific">Streptococcus suis</name>
    <dbReference type="NCBI Taxonomy" id="1307"/>
    <lineage>
        <taxon>Bacteria</taxon>
        <taxon>Bacillati</taxon>
        <taxon>Bacillota</taxon>
        <taxon>Bacilli</taxon>
        <taxon>Lactobacillales</taxon>
        <taxon>Streptococcaceae</taxon>
        <taxon>Streptococcus</taxon>
    </lineage>
</organism>
<gene>
    <name evidence="1" type="ORF">A7J08_10135</name>
</gene>
<name>A0ACD4UI42_STRSU</name>